<evidence type="ECO:0000313" key="2">
    <source>
        <dbReference type="EnsemblMetazoa" id="tetur04g01660.1"/>
    </source>
</evidence>
<feature type="compositionally biased region" description="Low complexity" evidence="1">
    <location>
        <begin position="723"/>
        <end position="737"/>
    </location>
</feature>
<reference evidence="2" key="2">
    <citation type="submission" date="2015-06" db="UniProtKB">
        <authorList>
            <consortium name="EnsemblMetazoa"/>
        </authorList>
    </citation>
    <scope>IDENTIFICATION</scope>
</reference>
<accession>T1K1J9</accession>
<feature type="compositionally biased region" description="Low complexity" evidence="1">
    <location>
        <begin position="672"/>
        <end position="686"/>
    </location>
</feature>
<feature type="compositionally biased region" description="Polar residues" evidence="1">
    <location>
        <begin position="484"/>
        <end position="508"/>
    </location>
</feature>
<name>T1K1J9_TETUR</name>
<dbReference type="EMBL" id="CAEY01001352">
    <property type="status" value="NOT_ANNOTATED_CDS"/>
    <property type="molecule type" value="Genomic_DNA"/>
</dbReference>
<feature type="compositionally biased region" description="Polar residues" evidence="1">
    <location>
        <begin position="519"/>
        <end position="551"/>
    </location>
</feature>
<keyword evidence="3" id="KW-1185">Reference proteome</keyword>
<feature type="compositionally biased region" description="Basic and acidic residues" evidence="1">
    <location>
        <begin position="80"/>
        <end position="98"/>
    </location>
</feature>
<protein>
    <submittedName>
        <fullName evidence="2">Uncharacterized protein</fullName>
    </submittedName>
</protein>
<reference evidence="3" key="1">
    <citation type="submission" date="2011-08" db="EMBL/GenBank/DDBJ databases">
        <authorList>
            <person name="Rombauts S."/>
        </authorList>
    </citation>
    <scope>NUCLEOTIDE SEQUENCE</scope>
    <source>
        <strain evidence="3">London</strain>
    </source>
</reference>
<feature type="region of interest" description="Disordered" evidence="1">
    <location>
        <begin position="657"/>
        <end position="737"/>
    </location>
</feature>
<feature type="region of interest" description="Disordered" evidence="1">
    <location>
        <begin position="80"/>
        <end position="128"/>
    </location>
</feature>
<feature type="compositionally biased region" description="Polar residues" evidence="1">
    <location>
        <begin position="687"/>
        <end position="696"/>
    </location>
</feature>
<organism evidence="2 3">
    <name type="scientific">Tetranychus urticae</name>
    <name type="common">Two-spotted spider mite</name>
    <dbReference type="NCBI Taxonomy" id="32264"/>
    <lineage>
        <taxon>Eukaryota</taxon>
        <taxon>Metazoa</taxon>
        <taxon>Ecdysozoa</taxon>
        <taxon>Arthropoda</taxon>
        <taxon>Chelicerata</taxon>
        <taxon>Arachnida</taxon>
        <taxon>Acari</taxon>
        <taxon>Acariformes</taxon>
        <taxon>Trombidiformes</taxon>
        <taxon>Prostigmata</taxon>
        <taxon>Eleutherengona</taxon>
        <taxon>Raphignathae</taxon>
        <taxon>Tetranychoidea</taxon>
        <taxon>Tetranychidae</taxon>
        <taxon>Tetranychus</taxon>
    </lineage>
</organism>
<dbReference type="Proteomes" id="UP000015104">
    <property type="component" value="Unassembled WGS sequence"/>
</dbReference>
<evidence type="ECO:0000256" key="1">
    <source>
        <dbReference type="SAM" id="MobiDB-lite"/>
    </source>
</evidence>
<evidence type="ECO:0000313" key="3">
    <source>
        <dbReference type="Proteomes" id="UP000015104"/>
    </source>
</evidence>
<feature type="compositionally biased region" description="Polar residues" evidence="1">
    <location>
        <begin position="448"/>
        <end position="470"/>
    </location>
</feature>
<dbReference type="HOGENOM" id="CLU_353494_0_0_1"/>
<proteinExistence type="predicted"/>
<feature type="region of interest" description="Disordered" evidence="1">
    <location>
        <begin position="605"/>
        <end position="628"/>
    </location>
</feature>
<feature type="compositionally biased region" description="Acidic residues" evidence="1">
    <location>
        <begin position="109"/>
        <end position="122"/>
    </location>
</feature>
<feature type="region of interest" description="Disordered" evidence="1">
    <location>
        <begin position="446"/>
        <end position="569"/>
    </location>
</feature>
<dbReference type="AlphaFoldDB" id="T1K1J9"/>
<sequence>MIFIMSGASYTEEHLIDSGDDKDDPYDLGLTLEETEDDFNIEDITDDQVKEILNDDEENRFLLEDDDPIESTSSQINIIDRRVNDKPNNKGKSNDSKSFRNSGNLITIDCDDEEEDEDESEIDDRRHSKFKSERVIKNNDKKADDKDIPETLEAVVLDANESHKNNRNHQNRGNYGHHYNNNQRGYRNFLKGRNFVPSSRPFIGNNSLSSMGLLPTPLQSFNRIHVNPNFKPLANQGSRLSNPMNDYRQRCFLGGMNGRMSTPHRPQGPRHCFPDMGPSGPFSDNSMISDPLEALVNSQRLPEHELREPNSSHHFSPNNTRPPLFNEPFSGNWSNHVGMSNQPWMKHNNRPSMDNFQRIPGLFNSEPTPRSLLLGSRVPANNSLFGSPQRHLMQPRFSGLPLFNQPSMPQMSSMEFPGNRSTRIEIVPHPVPALQRHQIPLHLIHNAFSPSSGPSQGQNRPSGLNNSRPSVHQDNKKSNHGPIASTSGSGNYEQSSRDNNQFRFQQNEPKPHFSPMRVQESTSPHHSINKVTTSPSQRNPRPSTSNVNLKNIRQIKTIGPSTSTTHTDARKAALLKTKAARRFLQKENMNRIVTSVKQIEVVDLDTTPTQKDDSNEQSKQPQPMVVDLEIDEDYKKKLEEQKRLREEIIKKKEERRKQMVAEKMKQGVSTGASTSNSIPSASTSTPLSSGTGQQRRVNPLASTLIERVSPPRDVQIVSEKNTSQSSPFKRKSSLSSDESIIEIDKSSSDVRKVEIKGLALTTTKATITKLCTSIGPIEDCVVDMLEHFNQDSRDI</sequence>
<dbReference type="EnsemblMetazoa" id="tetur04g01660.1">
    <property type="protein sequence ID" value="tetur04g01660.1"/>
    <property type="gene ID" value="tetur04g01660"/>
</dbReference>
<dbReference type="STRING" id="32264.T1K1J9"/>